<dbReference type="InterPro" id="IPR051438">
    <property type="entry name" value="RNF_E3_ubiq-protein_ligase"/>
</dbReference>
<feature type="compositionally biased region" description="Low complexity" evidence="5">
    <location>
        <begin position="180"/>
        <end position="191"/>
    </location>
</feature>
<evidence type="ECO:0000256" key="2">
    <source>
        <dbReference type="ARBA" id="ARBA00022771"/>
    </source>
</evidence>
<dbReference type="InterPro" id="IPR013083">
    <property type="entry name" value="Znf_RING/FYVE/PHD"/>
</dbReference>
<keyword evidence="2 4" id="KW-0863">Zinc-finger</keyword>
<evidence type="ECO:0000313" key="7">
    <source>
        <dbReference type="Proteomes" id="UP000050795"/>
    </source>
</evidence>
<dbReference type="PANTHER" id="PTHR46016">
    <property type="entry name" value="ZINC FINGER, RING/FYVE/PHD-TYPE"/>
    <property type="match status" value="1"/>
</dbReference>
<proteinExistence type="predicted"/>
<keyword evidence="1" id="KW-0479">Metal-binding</keyword>
<organism evidence="7 8">
    <name type="scientific">Trichobilharzia regenti</name>
    <name type="common">Nasal bird schistosome</name>
    <dbReference type="NCBI Taxonomy" id="157069"/>
    <lineage>
        <taxon>Eukaryota</taxon>
        <taxon>Metazoa</taxon>
        <taxon>Spiralia</taxon>
        <taxon>Lophotrochozoa</taxon>
        <taxon>Platyhelminthes</taxon>
        <taxon>Trematoda</taxon>
        <taxon>Digenea</taxon>
        <taxon>Strigeidida</taxon>
        <taxon>Schistosomatoidea</taxon>
        <taxon>Schistosomatidae</taxon>
        <taxon>Trichobilharzia</taxon>
    </lineage>
</organism>
<reference evidence="8" key="2">
    <citation type="submission" date="2023-11" db="UniProtKB">
        <authorList>
            <consortium name="WormBaseParasite"/>
        </authorList>
    </citation>
    <scope>IDENTIFICATION</scope>
</reference>
<dbReference type="PROSITE" id="PS00518">
    <property type="entry name" value="ZF_RING_1"/>
    <property type="match status" value="1"/>
</dbReference>
<dbReference type="GO" id="GO:0008270">
    <property type="term" value="F:zinc ion binding"/>
    <property type="evidence" value="ECO:0007669"/>
    <property type="project" value="UniProtKB-KW"/>
</dbReference>
<evidence type="ECO:0000259" key="6">
    <source>
        <dbReference type="PROSITE" id="PS50089"/>
    </source>
</evidence>
<keyword evidence="7" id="KW-1185">Reference proteome</keyword>
<dbReference type="Gene3D" id="3.30.40.10">
    <property type="entry name" value="Zinc/RING finger domain, C3HC4 (zinc finger)"/>
    <property type="match status" value="1"/>
</dbReference>
<feature type="compositionally biased region" description="Polar residues" evidence="5">
    <location>
        <begin position="247"/>
        <end position="262"/>
    </location>
</feature>
<dbReference type="SMART" id="SM00184">
    <property type="entry name" value="RING"/>
    <property type="match status" value="1"/>
</dbReference>
<name>A0AA85KLG2_TRIRE</name>
<evidence type="ECO:0000256" key="4">
    <source>
        <dbReference type="PROSITE-ProRule" id="PRU00175"/>
    </source>
</evidence>
<feature type="region of interest" description="Disordered" evidence="5">
    <location>
        <begin position="163"/>
        <end position="219"/>
    </location>
</feature>
<reference evidence="7" key="1">
    <citation type="submission" date="2022-06" db="EMBL/GenBank/DDBJ databases">
        <authorList>
            <person name="Berger JAMES D."/>
            <person name="Berger JAMES D."/>
        </authorList>
    </citation>
    <scope>NUCLEOTIDE SEQUENCE [LARGE SCALE GENOMIC DNA]</scope>
</reference>
<dbReference type="Proteomes" id="UP000050795">
    <property type="component" value="Unassembled WGS sequence"/>
</dbReference>
<dbReference type="AlphaFoldDB" id="A0AA85KLG2"/>
<accession>A0AA85KLG2</accession>
<feature type="domain" description="RING-type" evidence="6">
    <location>
        <begin position="36"/>
        <end position="74"/>
    </location>
</feature>
<dbReference type="WBParaSite" id="TREG1_96840.1">
    <property type="protein sequence ID" value="TREG1_96840.1"/>
    <property type="gene ID" value="TREG1_96840"/>
</dbReference>
<dbReference type="SUPFAM" id="SSF57850">
    <property type="entry name" value="RING/U-box"/>
    <property type="match status" value="1"/>
</dbReference>
<dbReference type="InterPro" id="IPR017907">
    <property type="entry name" value="Znf_RING_CS"/>
</dbReference>
<dbReference type="GO" id="GO:0006511">
    <property type="term" value="P:ubiquitin-dependent protein catabolic process"/>
    <property type="evidence" value="ECO:0007669"/>
    <property type="project" value="TreeGrafter"/>
</dbReference>
<feature type="compositionally biased region" description="Polar residues" evidence="5">
    <location>
        <begin position="192"/>
        <end position="202"/>
    </location>
</feature>
<evidence type="ECO:0000313" key="8">
    <source>
        <dbReference type="WBParaSite" id="TREG1_96840.1"/>
    </source>
</evidence>
<evidence type="ECO:0000256" key="3">
    <source>
        <dbReference type="ARBA" id="ARBA00022833"/>
    </source>
</evidence>
<dbReference type="InterPro" id="IPR001841">
    <property type="entry name" value="Znf_RING"/>
</dbReference>
<dbReference type="Pfam" id="PF13923">
    <property type="entry name" value="zf-C3HC4_2"/>
    <property type="match status" value="1"/>
</dbReference>
<protein>
    <submittedName>
        <fullName evidence="8">Histone deacetylase</fullName>
    </submittedName>
</protein>
<keyword evidence="3" id="KW-0862">Zinc</keyword>
<evidence type="ECO:0000256" key="1">
    <source>
        <dbReference type="ARBA" id="ARBA00022723"/>
    </source>
</evidence>
<dbReference type="GO" id="GO:0061630">
    <property type="term" value="F:ubiquitin protein ligase activity"/>
    <property type="evidence" value="ECO:0007669"/>
    <property type="project" value="TreeGrafter"/>
</dbReference>
<dbReference type="InterPro" id="IPR003613">
    <property type="entry name" value="Ubox_domain"/>
</dbReference>
<dbReference type="GO" id="GO:0000209">
    <property type="term" value="P:protein polyubiquitination"/>
    <property type="evidence" value="ECO:0007669"/>
    <property type="project" value="TreeGrafter"/>
</dbReference>
<feature type="region of interest" description="Disordered" evidence="5">
    <location>
        <begin position="247"/>
        <end position="269"/>
    </location>
</feature>
<evidence type="ECO:0000256" key="5">
    <source>
        <dbReference type="SAM" id="MobiDB-lite"/>
    </source>
</evidence>
<sequence>MVRRRSTKRAVPRKSEPAPEERFFVNPSAVSLHLFCPICQEAFSNPQRAPCGHSFCKSCIDPWIRDSPTCPVDRLPIPKGSMHHDFIVENIIGEYMVSCPWRSLGCDFIGRLCILPSHKKTCPMNPEVLPAELRNRVMVGLQNTTNKNQSSDLNCYSYNEKLSKARQEPAPPPPHPTVTSDDSNGSNASNSHENSLLSQNVGPSLYDDTGNNESVGEDHLLPAPPPCLLFRLYQNSDENSRSLLCNFLKSDQPSESTSTSAGNKRRRRK</sequence>
<dbReference type="PANTHER" id="PTHR46016:SF1">
    <property type="entry name" value="RING-TYPE DOMAIN-CONTAINING PROTEIN"/>
    <property type="match status" value="1"/>
</dbReference>
<dbReference type="SMART" id="SM00504">
    <property type="entry name" value="Ubox"/>
    <property type="match status" value="1"/>
</dbReference>
<dbReference type="PROSITE" id="PS50089">
    <property type="entry name" value="ZF_RING_2"/>
    <property type="match status" value="1"/>
</dbReference>